<dbReference type="Pfam" id="PF01473">
    <property type="entry name" value="Choline_bind_1"/>
    <property type="match status" value="6"/>
</dbReference>
<feature type="compositionally biased region" description="Basic and acidic residues" evidence="4">
    <location>
        <begin position="68"/>
        <end position="80"/>
    </location>
</feature>
<dbReference type="NCBIfam" id="TIGR03715">
    <property type="entry name" value="KxYKxGKxW"/>
    <property type="match status" value="1"/>
</dbReference>
<name>A0A075TVG1_9LACO</name>
<gene>
    <name evidence="7" type="ORF">WS74_0611</name>
</gene>
<dbReference type="STRING" id="759620.WS105_0671"/>
<dbReference type="Gene3D" id="3.90.70.10">
    <property type="entry name" value="Cysteine proteinases"/>
    <property type="match status" value="1"/>
</dbReference>
<accession>A0A075TVG1</accession>
<feature type="signal peptide" evidence="5">
    <location>
        <begin position="1"/>
        <end position="35"/>
    </location>
</feature>
<dbReference type="Pfam" id="PF19127">
    <property type="entry name" value="Choline_bind_3"/>
    <property type="match status" value="1"/>
</dbReference>
<dbReference type="PROSITE" id="PS51170">
    <property type="entry name" value="CW"/>
    <property type="match status" value="1"/>
</dbReference>
<feature type="compositionally biased region" description="Basic and acidic residues" evidence="4">
    <location>
        <begin position="88"/>
        <end position="116"/>
    </location>
</feature>
<feature type="region of interest" description="Disordered" evidence="4">
    <location>
        <begin position="68"/>
        <end position="176"/>
    </location>
</feature>
<dbReference type="PATRIC" id="fig|759620.7.peg.643"/>
<protein>
    <submittedName>
        <fullName evidence="7">Mannosyl-glycoprotein endo-beta-N-acetylglucosamidase</fullName>
    </submittedName>
</protein>
<dbReference type="KEGG" id="wct:WS74_0611"/>
<feature type="chain" id="PRO_5001709734" evidence="5">
    <location>
        <begin position="36"/>
        <end position="722"/>
    </location>
</feature>
<dbReference type="Proteomes" id="UP000029079">
    <property type="component" value="Chromosome"/>
</dbReference>
<evidence type="ECO:0000256" key="5">
    <source>
        <dbReference type="SAM" id="SignalP"/>
    </source>
</evidence>
<evidence type="ECO:0000256" key="4">
    <source>
        <dbReference type="SAM" id="MobiDB-lite"/>
    </source>
</evidence>
<evidence type="ECO:0000313" key="7">
    <source>
        <dbReference type="EMBL" id="AIM62863.1"/>
    </source>
</evidence>
<dbReference type="KEGG" id="wci:WS105_0671"/>
<keyword evidence="2" id="KW-0677">Repeat</keyword>
<feature type="domain" description="Peptidase C39-like" evidence="6">
    <location>
        <begin position="546"/>
        <end position="685"/>
    </location>
</feature>
<dbReference type="InterPro" id="IPR018337">
    <property type="entry name" value="Cell_wall/Cho-bd_repeat"/>
</dbReference>
<dbReference type="InterPro" id="IPR039564">
    <property type="entry name" value="Peptidase_C39-like"/>
</dbReference>
<dbReference type="RefSeq" id="WP_009765291.1">
    <property type="nucleotide sequence ID" value="NZ_CP009223.1"/>
</dbReference>
<sequence>MTEKRHFKMYKHGKLWVTAVAGIAAITMGTMSVSADEQIQDNDLSNKVALVTETTNTDVEPLTVADEKSADVAEKQDDIKGNALEQEAEAKDVTEVLENKAETKDVTDAPVDKSETTEVPDEADEKSEKQDTTDVAEDKTEKKPETDVSENKSETKKVTDTQKKTSETKAELEPEQEVKNGWQDGKYFENGDFVTGQKQIDKKWYLFDANGNALTGLQVVGSYTHYYQKDFSQLRDGYLNLGPNEVYYFNTNGEAMKGIRKFTDSNGKLQIEAYNHQTYQQMRNAYYEIKSKNITYYFNENGRATKGIRQFTDSKGKLQVEAYNHQTFNQMRNAYYDIKSKNTTYYFNNDGRAMKGIRTFKDGKGKLQVEAYNHQTYKQMRNAYYDIKSKNTTYYFNNDGRAMKGIRTFKDSKGKLQVEAYNHQTYKQMRNAYYDIKSKNTTYYFNNNGRAMKGIRTFKDSKGKLQVEAYNHQTYKQMRNAYYDIKNKKTTYYLNNSGRAMKGARYFGNNVEYYGDNYKRLTNTWKTFNNTRYYFGNNGKATQALLNYKYYSQLNQGAPQGCEGASMQMALSHKGRYVPSLQSIYKKTGSGYHVSPNKGFYGNPFGNGGAVTETIFAGAMAKSFKDMGAADLTGAKKGDIIRELNRGNAIVTWADYSWRLTGAHSFHVMTIVGHSNGKFLIADPYSYGHRTQWVDQNTWEYVNTNTQTLGYKSPKSMNMVIR</sequence>
<dbReference type="Pfam" id="PF19258">
    <property type="entry name" value="KxYKxGKxW_sig"/>
    <property type="match status" value="1"/>
</dbReference>
<organism evidence="7 8">
    <name type="scientific">Weissella ceti</name>
    <dbReference type="NCBI Taxonomy" id="759620"/>
    <lineage>
        <taxon>Bacteria</taxon>
        <taxon>Bacillati</taxon>
        <taxon>Bacillota</taxon>
        <taxon>Bacilli</taxon>
        <taxon>Lactobacillales</taxon>
        <taxon>Lactobacillaceae</taxon>
        <taxon>Weissella</taxon>
    </lineage>
</organism>
<keyword evidence="1 5" id="KW-0732">Signal</keyword>
<proteinExistence type="predicted"/>
<reference evidence="7 8" key="1">
    <citation type="journal article" date="2014" name="Genome Announc.">
        <title>Complete Genome Sequences of Fish Pathogenic Weissella ceti Strains WS74 and WS105.</title>
        <authorList>
            <person name="Figueiredo H.C."/>
            <person name="Leal C.A."/>
            <person name="Dorella F.A."/>
            <person name="Carvalho A.F."/>
            <person name="Soares S.C."/>
            <person name="Pereira F.L."/>
            <person name="Azevedo V.A."/>
        </authorList>
    </citation>
    <scope>NUCLEOTIDE SEQUENCE [LARGE SCALE GENOMIC DNA]</scope>
    <source>
        <strain evidence="7 8">WS74</strain>
    </source>
</reference>
<dbReference type="Pfam" id="PF13529">
    <property type="entry name" value="Peptidase_C39_2"/>
    <property type="match status" value="1"/>
</dbReference>
<evidence type="ECO:0000256" key="2">
    <source>
        <dbReference type="ARBA" id="ARBA00022737"/>
    </source>
</evidence>
<keyword evidence="8" id="KW-1185">Reference proteome</keyword>
<evidence type="ECO:0000259" key="6">
    <source>
        <dbReference type="Pfam" id="PF13529"/>
    </source>
</evidence>
<evidence type="ECO:0000256" key="1">
    <source>
        <dbReference type="ARBA" id="ARBA00022729"/>
    </source>
</evidence>
<evidence type="ECO:0000313" key="8">
    <source>
        <dbReference type="Proteomes" id="UP000029079"/>
    </source>
</evidence>
<dbReference type="AlphaFoldDB" id="A0A075TVG1"/>
<dbReference type="Gene3D" id="2.10.270.10">
    <property type="entry name" value="Cholin Binding"/>
    <property type="match status" value="3"/>
</dbReference>
<reference evidence="8" key="2">
    <citation type="submission" date="2014-08" db="EMBL/GenBank/DDBJ databases">
        <title>Complete genome of Weissella ceti strain WS74 isolated from diseased rainbow trout in Brazil.</title>
        <authorList>
            <person name="Figueiredo H.C.P."/>
            <person name="Leal C.A.G."/>
            <person name="Pereira F.L."/>
            <person name="Soares S.C."/>
            <person name="Dorella F.A."/>
            <person name="Carvalho A.F."/>
            <person name="Azevedo V.A.C."/>
        </authorList>
    </citation>
    <scope>NUCLEOTIDE SEQUENCE [LARGE SCALE GENOMIC DNA]</scope>
    <source>
        <strain evidence="8">WS74</strain>
    </source>
</reference>
<evidence type="ECO:0000256" key="3">
    <source>
        <dbReference type="PROSITE-ProRule" id="PRU00591"/>
    </source>
</evidence>
<dbReference type="KEGG" id="wce:WS08_0610"/>
<dbReference type="SUPFAM" id="SSF69360">
    <property type="entry name" value="Cell wall binding repeat"/>
    <property type="match status" value="1"/>
</dbReference>
<dbReference type="OrthoDB" id="2032428at2"/>
<dbReference type="EMBL" id="CP009223">
    <property type="protein sequence ID" value="AIM62863.1"/>
    <property type="molecule type" value="Genomic_DNA"/>
</dbReference>
<dbReference type="InterPro" id="IPR022263">
    <property type="entry name" value="KxYKxGKxW"/>
</dbReference>
<feature type="repeat" description="Cell wall-binding" evidence="3">
    <location>
        <begin position="194"/>
        <end position="213"/>
    </location>
</feature>
<feature type="compositionally biased region" description="Basic and acidic residues" evidence="4">
    <location>
        <begin position="126"/>
        <end position="176"/>
    </location>
</feature>